<accession>A0ABR4GR71</accession>
<proteinExistence type="predicted"/>
<sequence length="524" mass="60665">MPANLPTSSNTDGYNAARIISTIKSYSDKEQKETLKPSQFKLWLQKTMGIHRTSNTPRMLAILRNYELSQMALQFCETAYGQSYFNWWIMERISNAKLNFIWYPEISRFLDFSSQIFGDQARAVSVNDWNSIMELPLPPETTRLNQLFWPDQAPWVDPQNRRPKFLVELSDEQYKHVWQQLGATRISCPTWNSWVLLEKNISSKIILLLSHIACWFQPSWSYPSPASKELKKFSWDQCLAHIIWPTPAKDDVISEPEDNPQQKAQDLILGIWNQIKANSQWINPYHESLLRMPNFLEMENSKQKLEEYYCRFQYPHWLELLQLVLYSCPSTLTGPIVQFRQKLKDESLFSSSTWGPITCQANFQQNPELFKLPGLNTAANCDYIAEEANLFGAIISYRMLKQALLDVHQQRGGKSAQRIIQSEEQYNWAKQILFQKARLLQEDGWHIFPDDWNEALDKLTVSRAMQPPRRAITPCPGFLSATYPSGGDVDSSSETENDVDGGDGGDNLENPNLPRTPQPVRRRL</sequence>
<feature type="compositionally biased region" description="Acidic residues" evidence="1">
    <location>
        <begin position="491"/>
        <end position="503"/>
    </location>
</feature>
<keyword evidence="3" id="KW-1185">Reference proteome</keyword>
<organism evidence="2 3">
    <name type="scientific">Aspergillus granulosus</name>
    <dbReference type="NCBI Taxonomy" id="176169"/>
    <lineage>
        <taxon>Eukaryota</taxon>
        <taxon>Fungi</taxon>
        <taxon>Dikarya</taxon>
        <taxon>Ascomycota</taxon>
        <taxon>Pezizomycotina</taxon>
        <taxon>Eurotiomycetes</taxon>
        <taxon>Eurotiomycetidae</taxon>
        <taxon>Eurotiales</taxon>
        <taxon>Aspergillaceae</taxon>
        <taxon>Aspergillus</taxon>
        <taxon>Aspergillus subgen. Nidulantes</taxon>
    </lineage>
</organism>
<evidence type="ECO:0000313" key="3">
    <source>
        <dbReference type="Proteomes" id="UP001610334"/>
    </source>
</evidence>
<protein>
    <submittedName>
        <fullName evidence="2">Uncharacterized protein</fullName>
    </submittedName>
</protein>
<name>A0ABR4GR71_9EURO</name>
<dbReference type="EMBL" id="JBFXLT010000315">
    <property type="protein sequence ID" value="KAL2801568.1"/>
    <property type="molecule type" value="Genomic_DNA"/>
</dbReference>
<dbReference type="Proteomes" id="UP001610334">
    <property type="component" value="Unassembled WGS sequence"/>
</dbReference>
<gene>
    <name evidence="2" type="ORF">BJX63DRAFT_417085</name>
</gene>
<feature type="non-terminal residue" evidence="2">
    <location>
        <position position="524"/>
    </location>
</feature>
<evidence type="ECO:0000256" key="1">
    <source>
        <dbReference type="SAM" id="MobiDB-lite"/>
    </source>
</evidence>
<evidence type="ECO:0000313" key="2">
    <source>
        <dbReference type="EMBL" id="KAL2801568.1"/>
    </source>
</evidence>
<reference evidence="2 3" key="1">
    <citation type="submission" date="2024-07" db="EMBL/GenBank/DDBJ databases">
        <title>Section-level genome sequencing and comparative genomics of Aspergillus sections Usti and Cavernicolus.</title>
        <authorList>
            <consortium name="Lawrence Berkeley National Laboratory"/>
            <person name="Nybo J.L."/>
            <person name="Vesth T.C."/>
            <person name="Theobald S."/>
            <person name="Frisvad J.C."/>
            <person name="Larsen T.O."/>
            <person name="Kjaerboelling I."/>
            <person name="Rothschild-Mancinelli K."/>
            <person name="Lyhne E.K."/>
            <person name="Kogle M.E."/>
            <person name="Barry K."/>
            <person name="Clum A."/>
            <person name="Na H."/>
            <person name="Ledsgaard L."/>
            <person name="Lin J."/>
            <person name="Lipzen A."/>
            <person name="Kuo A."/>
            <person name="Riley R."/>
            <person name="Mondo S."/>
            <person name="Labutti K."/>
            <person name="Haridas S."/>
            <person name="Pangalinan J."/>
            <person name="Salamov A.A."/>
            <person name="Simmons B.A."/>
            <person name="Magnuson J.K."/>
            <person name="Chen J."/>
            <person name="Drula E."/>
            <person name="Henrissat B."/>
            <person name="Wiebenga A."/>
            <person name="Lubbers R.J."/>
            <person name="Gomes A.C."/>
            <person name="Makela M.R."/>
            <person name="Stajich J."/>
            <person name="Grigoriev I.V."/>
            <person name="Mortensen U.H."/>
            <person name="De Vries R.P."/>
            <person name="Baker S.E."/>
            <person name="Andersen M.R."/>
        </authorList>
    </citation>
    <scope>NUCLEOTIDE SEQUENCE [LARGE SCALE GENOMIC DNA]</scope>
    <source>
        <strain evidence="2 3">CBS 588.65</strain>
    </source>
</reference>
<comment type="caution">
    <text evidence="2">The sequence shown here is derived from an EMBL/GenBank/DDBJ whole genome shotgun (WGS) entry which is preliminary data.</text>
</comment>
<feature type="region of interest" description="Disordered" evidence="1">
    <location>
        <begin position="472"/>
        <end position="524"/>
    </location>
</feature>